<dbReference type="InterPro" id="IPR002068">
    <property type="entry name" value="A-crystallin/Hsp20_dom"/>
</dbReference>
<comment type="caution">
    <text evidence="6">The sequence shown here is derived from an EMBL/GenBank/DDBJ whole genome shotgun (WGS) entry which is preliminary data.</text>
</comment>
<accession>A0A2T7P6V2</accession>
<dbReference type="GO" id="GO:0005737">
    <property type="term" value="C:cytoplasm"/>
    <property type="evidence" value="ECO:0007669"/>
    <property type="project" value="TreeGrafter"/>
</dbReference>
<comment type="similarity">
    <text evidence="1 3 4">Belongs to the small heat shock protein (HSP20) family.</text>
</comment>
<feature type="binding site" evidence="2">
    <location>
        <position position="86"/>
    </location>
    <ligand>
        <name>Zn(2+)</name>
        <dbReference type="ChEBI" id="CHEBI:29105"/>
        <label>1</label>
    </ligand>
</feature>
<sequence>MTGSSRLFDQDFGYVLSPEDMVVPRYWRHPMMVPRMQRPPQASGMSEVVNDEKEFRMSLDVKHFKPEEINVKTRDNRVVIEAKHEERPDEHGFIMRQFTRQYVLPKDVDPNAVTSTLSPDGMLTIKAPKKALPETEERVIPIEHEATQKLEQ</sequence>
<dbReference type="OrthoDB" id="1431247at2759"/>
<gene>
    <name evidence="6" type="ORF">C0Q70_11720</name>
</gene>
<dbReference type="PROSITE" id="PS01031">
    <property type="entry name" value="SHSP"/>
    <property type="match status" value="1"/>
</dbReference>
<dbReference type="SUPFAM" id="SSF49764">
    <property type="entry name" value="HSP20-like chaperones"/>
    <property type="match status" value="1"/>
</dbReference>
<dbReference type="Proteomes" id="UP000245119">
    <property type="component" value="Linkage Group LG6"/>
</dbReference>
<dbReference type="EMBL" id="PZQS01000006">
    <property type="protein sequence ID" value="PVD29123.1"/>
    <property type="molecule type" value="Genomic_DNA"/>
</dbReference>
<keyword evidence="2" id="KW-0862">Zinc</keyword>
<evidence type="ECO:0000256" key="2">
    <source>
        <dbReference type="PIRSR" id="PIRSR036514-1"/>
    </source>
</evidence>
<dbReference type="CDD" id="cd06526">
    <property type="entry name" value="metazoan_ACD"/>
    <property type="match status" value="1"/>
</dbReference>
<evidence type="ECO:0000313" key="7">
    <source>
        <dbReference type="Proteomes" id="UP000245119"/>
    </source>
</evidence>
<dbReference type="PANTHER" id="PTHR45640:SF26">
    <property type="entry name" value="RE23625P"/>
    <property type="match status" value="1"/>
</dbReference>
<evidence type="ECO:0000259" key="5">
    <source>
        <dbReference type="PROSITE" id="PS01031"/>
    </source>
</evidence>
<dbReference type="GO" id="GO:0046872">
    <property type="term" value="F:metal ion binding"/>
    <property type="evidence" value="ECO:0007669"/>
    <property type="project" value="UniProtKB-KW"/>
</dbReference>
<feature type="binding site" evidence="2">
    <location>
        <position position="84"/>
    </location>
    <ligand>
        <name>Zn(2+)</name>
        <dbReference type="ChEBI" id="CHEBI:29105"/>
        <label>1</label>
    </ligand>
</feature>
<feature type="binding site" evidence="2">
    <location>
        <position position="91"/>
    </location>
    <ligand>
        <name>Zn(2+)</name>
        <dbReference type="ChEBI" id="CHEBI:29105"/>
        <label>1</label>
    </ligand>
</feature>
<keyword evidence="7" id="KW-1185">Reference proteome</keyword>
<proteinExistence type="inferred from homology"/>
<dbReference type="InterPro" id="IPR055269">
    <property type="entry name" value="Alpha-crystallin/HSP_16"/>
</dbReference>
<dbReference type="GO" id="GO:0005634">
    <property type="term" value="C:nucleus"/>
    <property type="evidence" value="ECO:0007669"/>
    <property type="project" value="TreeGrafter"/>
</dbReference>
<evidence type="ECO:0000256" key="1">
    <source>
        <dbReference type="PIRNR" id="PIRNR036514"/>
    </source>
</evidence>
<evidence type="ECO:0000313" key="6">
    <source>
        <dbReference type="EMBL" id="PVD29123.1"/>
    </source>
</evidence>
<name>A0A2T7P6V2_POMCA</name>
<dbReference type="Pfam" id="PF00011">
    <property type="entry name" value="HSP20"/>
    <property type="match status" value="1"/>
</dbReference>
<reference evidence="6 7" key="1">
    <citation type="submission" date="2018-04" db="EMBL/GenBank/DDBJ databases">
        <title>The genome of golden apple snail Pomacea canaliculata provides insight into stress tolerance and invasive adaptation.</title>
        <authorList>
            <person name="Liu C."/>
            <person name="Liu B."/>
            <person name="Ren Y."/>
            <person name="Zhang Y."/>
            <person name="Wang H."/>
            <person name="Li S."/>
            <person name="Jiang F."/>
            <person name="Yin L."/>
            <person name="Zhang G."/>
            <person name="Qian W."/>
            <person name="Fan W."/>
        </authorList>
    </citation>
    <scope>NUCLEOTIDE SEQUENCE [LARGE SCALE GENOMIC DNA]</scope>
    <source>
        <strain evidence="6">SZHN2017</strain>
        <tissue evidence="6">Muscle</tissue>
    </source>
</reference>
<dbReference type="PIRSF" id="PIRSF036514">
    <property type="entry name" value="Sm_HSP_B1"/>
    <property type="match status" value="1"/>
</dbReference>
<dbReference type="AlphaFoldDB" id="A0A2T7P6V2"/>
<dbReference type="PRINTS" id="PR00299">
    <property type="entry name" value="ACRYSTALLIN"/>
</dbReference>
<dbReference type="STRING" id="400727.A0A2T7P6V2"/>
<dbReference type="InterPro" id="IPR001436">
    <property type="entry name" value="Alpha-crystallin/sHSP_animal"/>
</dbReference>
<dbReference type="GO" id="GO:0051082">
    <property type="term" value="F:unfolded protein binding"/>
    <property type="evidence" value="ECO:0007669"/>
    <property type="project" value="TreeGrafter"/>
</dbReference>
<organism evidence="6 7">
    <name type="scientific">Pomacea canaliculata</name>
    <name type="common">Golden apple snail</name>
    <dbReference type="NCBI Taxonomy" id="400727"/>
    <lineage>
        <taxon>Eukaryota</taxon>
        <taxon>Metazoa</taxon>
        <taxon>Spiralia</taxon>
        <taxon>Lophotrochozoa</taxon>
        <taxon>Mollusca</taxon>
        <taxon>Gastropoda</taxon>
        <taxon>Caenogastropoda</taxon>
        <taxon>Architaenioglossa</taxon>
        <taxon>Ampullarioidea</taxon>
        <taxon>Ampullariidae</taxon>
        <taxon>Pomacea</taxon>
    </lineage>
</organism>
<dbReference type="GO" id="GO:0009408">
    <property type="term" value="P:response to heat"/>
    <property type="evidence" value="ECO:0007669"/>
    <property type="project" value="TreeGrafter"/>
</dbReference>
<protein>
    <recommendedName>
        <fullName evidence="5">SHSP domain-containing protein</fullName>
    </recommendedName>
</protein>
<feature type="domain" description="SHSP" evidence="5">
    <location>
        <begin position="36"/>
        <end position="145"/>
    </location>
</feature>
<dbReference type="InterPro" id="IPR008978">
    <property type="entry name" value="HSP20-like_chaperone"/>
</dbReference>
<keyword evidence="2" id="KW-0479">Metal-binding</keyword>
<evidence type="ECO:0000256" key="3">
    <source>
        <dbReference type="PROSITE-ProRule" id="PRU00285"/>
    </source>
</evidence>
<dbReference type="Gene3D" id="2.60.40.790">
    <property type="match status" value="1"/>
</dbReference>
<dbReference type="GO" id="GO:0042026">
    <property type="term" value="P:protein refolding"/>
    <property type="evidence" value="ECO:0007669"/>
    <property type="project" value="TreeGrafter"/>
</dbReference>
<evidence type="ECO:0000256" key="4">
    <source>
        <dbReference type="RuleBase" id="RU003616"/>
    </source>
</evidence>
<dbReference type="PANTHER" id="PTHR45640">
    <property type="entry name" value="HEAT SHOCK PROTEIN HSP-12.2-RELATED"/>
    <property type="match status" value="1"/>
</dbReference>